<reference evidence="5 6" key="1">
    <citation type="submission" date="2021-02" db="EMBL/GenBank/DDBJ databases">
        <title>Genome assembly of Pseudopithomyces chartarum.</title>
        <authorList>
            <person name="Jauregui R."/>
            <person name="Singh J."/>
            <person name="Voisey C."/>
        </authorList>
    </citation>
    <scope>NUCLEOTIDE SEQUENCE [LARGE SCALE GENOMIC DNA]</scope>
    <source>
        <strain evidence="5 6">AGR01</strain>
    </source>
</reference>
<dbReference type="EMBL" id="WVTA01000002">
    <property type="protein sequence ID" value="KAK3215935.1"/>
    <property type="molecule type" value="Genomic_DNA"/>
</dbReference>
<evidence type="ECO:0000256" key="2">
    <source>
        <dbReference type="ARBA" id="ARBA00023163"/>
    </source>
</evidence>
<accession>A0AAN6M3Y8</accession>
<organism evidence="5 6">
    <name type="scientific">Pseudopithomyces chartarum</name>
    <dbReference type="NCBI Taxonomy" id="1892770"/>
    <lineage>
        <taxon>Eukaryota</taxon>
        <taxon>Fungi</taxon>
        <taxon>Dikarya</taxon>
        <taxon>Ascomycota</taxon>
        <taxon>Pezizomycotina</taxon>
        <taxon>Dothideomycetes</taxon>
        <taxon>Pleosporomycetidae</taxon>
        <taxon>Pleosporales</taxon>
        <taxon>Massarineae</taxon>
        <taxon>Didymosphaeriaceae</taxon>
        <taxon>Pseudopithomyces</taxon>
    </lineage>
</organism>
<keyword evidence="6" id="KW-1185">Reference proteome</keyword>
<comment type="caution">
    <text evidence="5">The sequence shown here is derived from an EMBL/GenBank/DDBJ whole genome shotgun (WGS) entry which is preliminary data.</text>
</comment>
<dbReference type="SUPFAM" id="SSF51735">
    <property type="entry name" value="NAD(P)-binding Rossmann-fold domains"/>
    <property type="match status" value="1"/>
</dbReference>
<dbReference type="InterPro" id="IPR008030">
    <property type="entry name" value="NmrA-like"/>
</dbReference>
<dbReference type="PANTHER" id="PTHR47840">
    <property type="entry name" value="ZN(II)2CYS6 TRANSCRIPTION FACTOR (EUROFUNG)-RELATED"/>
    <property type="match status" value="1"/>
</dbReference>
<dbReference type="PANTHER" id="PTHR47840:SF1">
    <property type="entry name" value="ZN(II)2CYS6 TRANSCRIPTION FACTOR (EUROFUNG)"/>
    <property type="match status" value="1"/>
</dbReference>
<evidence type="ECO:0000313" key="6">
    <source>
        <dbReference type="Proteomes" id="UP001280581"/>
    </source>
</evidence>
<evidence type="ECO:0000256" key="3">
    <source>
        <dbReference type="ARBA" id="ARBA00023242"/>
    </source>
</evidence>
<evidence type="ECO:0000313" key="5">
    <source>
        <dbReference type="EMBL" id="KAK3215935.1"/>
    </source>
</evidence>
<evidence type="ECO:0000259" key="4">
    <source>
        <dbReference type="Pfam" id="PF05368"/>
    </source>
</evidence>
<keyword evidence="3" id="KW-0539">Nucleus</keyword>
<dbReference type="AlphaFoldDB" id="A0AAN6M3Y8"/>
<feature type="domain" description="NmrA-like" evidence="4">
    <location>
        <begin position="3"/>
        <end position="109"/>
    </location>
</feature>
<sequence>MVKIALAGGSGDVASEILDVLVESGKHEIIVLSRNPQPKRLPPSGVKLVHVDYTDLAQLIHVLTGVNTMLSFVSEGDDPASPVQKRLIDAAVAAGVKRFAPSEWGTYVRAGASGLVLEYTLFQPGLFSNYLTYPFPSTSHLHLMDTPFNMHSRRFLVLAGAEDSRANFVTVEDLARVVAAAIDYTGEWPVTGGIRGTEISIKDLIALGEKIRGGKFEVTRLEREDLLMGEWKAEWAPKMDHPSIPEAHVEVFSKHIAGRMLMAMEGGADTLQTTELLRLPPSGSHPVLFARKLLMLGTFLQGVLPSSMGNREGFSPTQIMHRAISTATTLVTTQDEFLDSVEAVESILLEAMYQNYTGNLHRAWKATRRAITTAQSLSLHLGLASPTLKLLDPSSRAHLDLPNLIFRIAEMDSYLSLLLGLPSSSLQTTQLTSPSALSTCTPLTRLSRLHLTVQTQILARCSTAVPKAAETASLDRTLRSAAQEMPPTWWLPPLFADPTHTTDDMIRLMTHLAHYHLVLRLHLPGSDFLSFIAVTVLCVAHIKHSAATMNGEYTPGFEALGHVRLGDRGLMERSLELVMEVGDGISGRIEWILRKLLEVEGRAAEGVVYEATATAEPGGGIECGGRRIGEEDLEVRIPGFGRIDFVKGIVDRETEDRNTGADRDAVLDGCVTAAHISPAASSETAHTGIESHSLHFNSISPEATEFDMGWAAHEFDLQGVDFALFDGLFCNSTAFNDSPELFV</sequence>
<dbReference type="CDD" id="cd12148">
    <property type="entry name" value="fungal_TF_MHR"/>
    <property type="match status" value="1"/>
</dbReference>
<dbReference type="Proteomes" id="UP001280581">
    <property type="component" value="Unassembled WGS sequence"/>
</dbReference>
<gene>
    <name evidence="5" type="ORF">GRF29_8g1560789</name>
</gene>
<evidence type="ECO:0000256" key="1">
    <source>
        <dbReference type="ARBA" id="ARBA00023015"/>
    </source>
</evidence>
<proteinExistence type="predicted"/>
<dbReference type="InterPro" id="IPR036291">
    <property type="entry name" value="NAD(P)-bd_dom_sf"/>
</dbReference>
<dbReference type="Gene3D" id="3.40.50.720">
    <property type="entry name" value="NAD(P)-binding Rossmann-like Domain"/>
    <property type="match status" value="1"/>
</dbReference>
<name>A0AAN6M3Y8_9PLEO</name>
<keyword evidence="1" id="KW-0805">Transcription regulation</keyword>
<keyword evidence="2" id="KW-0804">Transcription</keyword>
<protein>
    <recommendedName>
        <fullName evidence="4">NmrA-like domain-containing protein</fullName>
    </recommendedName>
</protein>
<dbReference type="Pfam" id="PF05368">
    <property type="entry name" value="NmrA"/>
    <property type="match status" value="1"/>
</dbReference>